<dbReference type="Pfam" id="PF12796">
    <property type="entry name" value="Ank_2"/>
    <property type="match status" value="2"/>
</dbReference>
<dbReference type="Pfam" id="PF00069">
    <property type="entry name" value="Pkinase"/>
    <property type="match status" value="1"/>
</dbReference>
<dbReference type="InterPro" id="IPR000719">
    <property type="entry name" value="Prot_kinase_dom"/>
</dbReference>
<dbReference type="InterPro" id="IPR036770">
    <property type="entry name" value="Ankyrin_rpt-contain_sf"/>
</dbReference>
<feature type="domain" description="Protein kinase" evidence="3">
    <location>
        <begin position="364"/>
        <end position="664"/>
    </location>
</feature>
<dbReference type="Proteomes" id="UP000612055">
    <property type="component" value="Unassembled WGS sequence"/>
</dbReference>
<feature type="compositionally biased region" description="Pro residues" evidence="2">
    <location>
        <begin position="680"/>
        <end position="694"/>
    </location>
</feature>
<dbReference type="SMART" id="SM00248">
    <property type="entry name" value="ANK"/>
    <property type="match status" value="5"/>
</dbReference>
<dbReference type="GO" id="GO:0004672">
    <property type="term" value="F:protein kinase activity"/>
    <property type="evidence" value="ECO:0007669"/>
    <property type="project" value="InterPro"/>
</dbReference>
<dbReference type="Pfam" id="PF00023">
    <property type="entry name" value="Ank"/>
    <property type="match status" value="1"/>
</dbReference>
<feature type="repeat" description="ANK" evidence="1">
    <location>
        <begin position="77"/>
        <end position="103"/>
    </location>
</feature>
<dbReference type="EMBL" id="JAEHOE010000151">
    <property type="protein sequence ID" value="KAG2484410.1"/>
    <property type="molecule type" value="Genomic_DNA"/>
</dbReference>
<dbReference type="PANTHER" id="PTHR24121">
    <property type="entry name" value="NO MECHANORECEPTOR POTENTIAL C, ISOFORM D-RELATED"/>
    <property type="match status" value="1"/>
</dbReference>
<feature type="region of interest" description="Disordered" evidence="2">
    <location>
        <begin position="671"/>
        <end position="698"/>
    </location>
</feature>
<keyword evidence="5" id="KW-1185">Reference proteome</keyword>
<feature type="repeat" description="ANK" evidence="1">
    <location>
        <begin position="114"/>
        <end position="146"/>
    </location>
</feature>
<dbReference type="PROSITE" id="PS50011">
    <property type="entry name" value="PROTEIN_KINASE_DOM"/>
    <property type="match status" value="1"/>
</dbReference>
<dbReference type="InterPro" id="IPR002110">
    <property type="entry name" value="Ankyrin_rpt"/>
</dbReference>
<gene>
    <name evidence="4" type="ORF">HYH03_016824</name>
</gene>
<protein>
    <recommendedName>
        <fullName evidence="3">Protein kinase domain-containing protein</fullName>
    </recommendedName>
</protein>
<dbReference type="OrthoDB" id="566830at2759"/>
<dbReference type="InterPro" id="IPR011009">
    <property type="entry name" value="Kinase-like_dom_sf"/>
</dbReference>
<dbReference type="SUPFAM" id="SSF48403">
    <property type="entry name" value="Ankyrin repeat"/>
    <property type="match status" value="1"/>
</dbReference>
<organism evidence="4 5">
    <name type="scientific">Edaphochlamys debaryana</name>
    <dbReference type="NCBI Taxonomy" id="47281"/>
    <lineage>
        <taxon>Eukaryota</taxon>
        <taxon>Viridiplantae</taxon>
        <taxon>Chlorophyta</taxon>
        <taxon>core chlorophytes</taxon>
        <taxon>Chlorophyceae</taxon>
        <taxon>CS clade</taxon>
        <taxon>Chlamydomonadales</taxon>
        <taxon>Chlamydomonadales incertae sedis</taxon>
        <taxon>Edaphochlamys</taxon>
    </lineage>
</organism>
<feature type="repeat" description="ANK" evidence="1">
    <location>
        <begin position="147"/>
        <end position="179"/>
    </location>
</feature>
<dbReference type="Gene3D" id="1.25.40.20">
    <property type="entry name" value="Ankyrin repeat-containing domain"/>
    <property type="match status" value="2"/>
</dbReference>
<evidence type="ECO:0000256" key="2">
    <source>
        <dbReference type="SAM" id="MobiDB-lite"/>
    </source>
</evidence>
<sequence>MASSPAPEELLGLIKKGRSRELKEQLQQGKAGLLQGAAALTPLLRAACLHSALALEVLLADLDPDTASDLASKVDSQGCTFLHTAAYAGNHAALELLLSRASDPLTLVKSKDYGNMTALHYAAWTGATGAACVLLEQGADVHALDKDGMAPLHMACAAGHTHVAALLLHVEAAAAHASSSGSGGGGGSDADPLAPFQRLAGAGMQKCGPLLRTRAGWTPAHLAACAGALGVLRVLQSFRPDCIALPCRAEAGAGEFSGWTPLHCAVACGEAEAVQVLMGMGADPAGPTGFPSPRELATDRATWLEWWHLREDLPRFPTELGREDRLGEQKSAERSFADVSSAFKQGLRSRGEQADVGGVPGAPSAWNYDIPWGSITEVRPVVVTEDVEIYHALYQGTEVALKGVPGDSSRLRKEYALMRYHPPHEHITHLIGMTDDGRGALLVMAWHPLDLQRLFLERAEARRLTLHKKLEIATELAVGLWWLHAHGIVHRDIKPDKLDNVLLNGDLRVKITDFGISQPMTQDGGIRTKQGMGSPLWMAPELIAAHGTKAAYTQEVDVYGWGVIFCQLISSKHDKLYELLAPELITPGTDGVVQYGQLNGLLYSKPETLYQIPAILLRKLPEHLEAMPPAVREAALGLAAECLSVDPSRRPGMDRVAERVRALLTAPWRPTAEEPQLQLPEPPQLPPSPVPQQPQPNVFELSWGMSSASLH</sequence>
<dbReference type="GO" id="GO:0005524">
    <property type="term" value="F:ATP binding"/>
    <property type="evidence" value="ECO:0007669"/>
    <property type="project" value="InterPro"/>
</dbReference>
<reference evidence="4" key="1">
    <citation type="journal article" date="2020" name="bioRxiv">
        <title>Comparative genomics of Chlamydomonas.</title>
        <authorList>
            <person name="Craig R.J."/>
            <person name="Hasan A.R."/>
            <person name="Ness R.W."/>
            <person name="Keightley P.D."/>
        </authorList>
    </citation>
    <scope>NUCLEOTIDE SEQUENCE</scope>
    <source>
        <strain evidence="4">CCAP 11/70</strain>
    </source>
</reference>
<dbReference type="Gene3D" id="1.10.510.10">
    <property type="entry name" value="Transferase(Phosphotransferase) domain 1"/>
    <property type="match status" value="1"/>
</dbReference>
<accession>A0A835XJ85</accession>
<evidence type="ECO:0000313" key="4">
    <source>
        <dbReference type="EMBL" id="KAG2484410.1"/>
    </source>
</evidence>
<dbReference type="PROSITE" id="PS50088">
    <property type="entry name" value="ANK_REPEAT"/>
    <property type="match status" value="4"/>
</dbReference>
<keyword evidence="1" id="KW-0040">ANK repeat</keyword>
<name>A0A835XJ85_9CHLO</name>
<feature type="repeat" description="ANK" evidence="1">
    <location>
        <begin position="257"/>
        <end position="283"/>
    </location>
</feature>
<dbReference type="PANTHER" id="PTHR24121:SF23">
    <property type="entry name" value="NO MECHANORECEPTOR POTENTIAL C, ISOFORM H"/>
    <property type="match status" value="1"/>
</dbReference>
<comment type="caution">
    <text evidence="4">The sequence shown here is derived from an EMBL/GenBank/DDBJ whole genome shotgun (WGS) entry which is preliminary data.</text>
</comment>
<evidence type="ECO:0000259" key="3">
    <source>
        <dbReference type="PROSITE" id="PS50011"/>
    </source>
</evidence>
<evidence type="ECO:0000256" key="1">
    <source>
        <dbReference type="PROSITE-ProRule" id="PRU00023"/>
    </source>
</evidence>
<dbReference type="PROSITE" id="PS50297">
    <property type="entry name" value="ANK_REP_REGION"/>
    <property type="match status" value="4"/>
</dbReference>
<proteinExistence type="predicted"/>
<evidence type="ECO:0000313" key="5">
    <source>
        <dbReference type="Proteomes" id="UP000612055"/>
    </source>
</evidence>
<dbReference type="SUPFAM" id="SSF56112">
    <property type="entry name" value="Protein kinase-like (PK-like)"/>
    <property type="match status" value="1"/>
</dbReference>
<dbReference type="AlphaFoldDB" id="A0A835XJ85"/>